<evidence type="ECO:0000313" key="6">
    <source>
        <dbReference type="Proteomes" id="UP000051952"/>
    </source>
</evidence>
<keyword evidence="6" id="KW-1185">Reference proteome</keyword>
<evidence type="ECO:0000256" key="3">
    <source>
        <dbReference type="PROSITE-ProRule" id="PRU00023"/>
    </source>
</evidence>
<accession>A0A0S4J951</accession>
<dbReference type="InterPro" id="IPR036770">
    <property type="entry name" value="Ankyrin_rpt-contain_sf"/>
</dbReference>
<evidence type="ECO:0000256" key="2">
    <source>
        <dbReference type="ARBA" id="ARBA00023043"/>
    </source>
</evidence>
<reference evidence="6" key="1">
    <citation type="submission" date="2015-09" db="EMBL/GenBank/DDBJ databases">
        <authorList>
            <consortium name="Pathogen Informatics"/>
        </authorList>
    </citation>
    <scope>NUCLEOTIDE SEQUENCE [LARGE SCALE GENOMIC DNA]</scope>
    <source>
        <strain evidence="6">Lake Konstanz</strain>
    </source>
</reference>
<dbReference type="PANTHER" id="PTHR24161:SF85">
    <property type="entry name" value="PALMITOYLTRANSFERASE HIP14"/>
    <property type="match status" value="1"/>
</dbReference>
<proteinExistence type="predicted"/>
<sequence>MNIITFVVVLVACTIYLSSCTETSDDLLRIHAAIKQKLPISALLEDVPRDALNLPIPRLPSQNTLLHAAASVADERYSVQAVKALLLHHGGDTSRLINEKGQTPVYLAAVRGHLDVIRLLIAAQRVDDELAKPSQAACSPSVAGWTPLHAAAHRGHSEVVQYLIHEVGCPISAVTSKQFTAVHLAVQGGWMEVVTLLMASLTTQEAQADALAQKTACSHTPGAIARLRKDEDMMAVLRTWGSTDLEDDVVPSALLSIDH</sequence>
<dbReference type="PANTHER" id="PTHR24161">
    <property type="entry name" value="ANK_REP_REGION DOMAIN-CONTAINING PROTEIN-RELATED"/>
    <property type="match status" value="1"/>
</dbReference>
<name>A0A0S4J951_BODSA</name>
<dbReference type="Pfam" id="PF12796">
    <property type="entry name" value="Ank_2"/>
    <property type="match status" value="1"/>
</dbReference>
<dbReference type="PROSITE" id="PS50088">
    <property type="entry name" value="ANK_REPEAT"/>
    <property type="match status" value="2"/>
</dbReference>
<feature type="repeat" description="ANK" evidence="3">
    <location>
        <begin position="100"/>
        <end position="121"/>
    </location>
</feature>
<keyword evidence="4" id="KW-0732">Signal</keyword>
<keyword evidence="2 3" id="KW-0040">ANK repeat</keyword>
<gene>
    <name evidence="5" type="ORF">BSAL_88570</name>
</gene>
<dbReference type="Gene3D" id="1.25.40.20">
    <property type="entry name" value="Ankyrin repeat-containing domain"/>
    <property type="match status" value="2"/>
</dbReference>
<organism evidence="5 6">
    <name type="scientific">Bodo saltans</name>
    <name type="common">Flagellated protozoan</name>
    <dbReference type="NCBI Taxonomy" id="75058"/>
    <lineage>
        <taxon>Eukaryota</taxon>
        <taxon>Discoba</taxon>
        <taxon>Euglenozoa</taxon>
        <taxon>Kinetoplastea</taxon>
        <taxon>Metakinetoplastina</taxon>
        <taxon>Eubodonida</taxon>
        <taxon>Bodonidae</taxon>
        <taxon>Bodo</taxon>
    </lineage>
</organism>
<evidence type="ECO:0000256" key="1">
    <source>
        <dbReference type="ARBA" id="ARBA00022737"/>
    </source>
</evidence>
<dbReference type="PROSITE" id="PS50297">
    <property type="entry name" value="ANK_REP_REGION"/>
    <property type="match status" value="2"/>
</dbReference>
<feature type="chain" id="PRO_5006622217" evidence="4">
    <location>
        <begin position="21"/>
        <end position="259"/>
    </location>
</feature>
<dbReference type="OrthoDB" id="194358at2759"/>
<feature type="repeat" description="ANK" evidence="3">
    <location>
        <begin position="143"/>
        <end position="164"/>
    </location>
</feature>
<dbReference type="Proteomes" id="UP000051952">
    <property type="component" value="Unassembled WGS sequence"/>
</dbReference>
<dbReference type="EMBL" id="CYKH01001117">
    <property type="protein sequence ID" value="CUG84355.1"/>
    <property type="molecule type" value="Genomic_DNA"/>
</dbReference>
<dbReference type="SMART" id="SM00248">
    <property type="entry name" value="ANK"/>
    <property type="match status" value="4"/>
</dbReference>
<dbReference type="SUPFAM" id="SSF48403">
    <property type="entry name" value="Ankyrin repeat"/>
    <property type="match status" value="1"/>
</dbReference>
<evidence type="ECO:0000313" key="5">
    <source>
        <dbReference type="EMBL" id="CUG84355.1"/>
    </source>
</evidence>
<feature type="signal peptide" evidence="4">
    <location>
        <begin position="1"/>
        <end position="20"/>
    </location>
</feature>
<dbReference type="AlphaFoldDB" id="A0A0S4J951"/>
<dbReference type="VEuPathDB" id="TriTrypDB:BSAL_88570"/>
<protein>
    <submittedName>
        <fullName evidence="5">Uncharacterized protein</fullName>
    </submittedName>
</protein>
<evidence type="ECO:0000256" key="4">
    <source>
        <dbReference type="SAM" id="SignalP"/>
    </source>
</evidence>
<dbReference type="InterPro" id="IPR002110">
    <property type="entry name" value="Ankyrin_rpt"/>
</dbReference>
<keyword evidence="1" id="KW-0677">Repeat</keyword>